<evidence type="ECO:0000256" key="6">
    <source>
        <dbReference type="ARBA" id="ARBA00022756"/>
    </source>
</evidence>
<proteinExistence type="inferred from homology"/>
<dbReference type="InterPro" id="IPR015422">
    <property type="entry name" value="PyrdxlP-dep_Trfase_small"/>
</dbReference>
<comment type="pathway">
    <text evidence="2 10">Cofactor biosynthesis; biotin biosynthesis.</text>
</comment>
<protein>
    <recommendedName>
        <fullName evidence="10">8-amino-7-ketopelargonate synthase</fullName>
        <ecNumber evidence="10">2.3.1.47</ecNumber>
    </recommendedName>
</protein>
<evidence type="ECO:0000256" key="10">
    <source>
        <dbReference type="RuleBase" id="RU003693"/>
    </source>
</evidence>
<dbReference type="Pfam" id="PF00155">
    <property type="entry name" value="Aminotran_1_2"/>
    <property type="match status" value="1"/>
</dbReference>
<keyword evidence="8 12" id="KW-0012">Acyltransferase</keyword>
<dbReference type="PANTHER" id="PTHR13693">
    <property type="entry name" value="CLASS II AMINOTRANSFERASE/8-AMINO-7-OXONONANOATE SYNTHASE"/>
    <property type="match status" value="1"/>
</dbReference>
<dbReference type="PROSITE" id="PS00599">
    <property type="entry name" value="AA_TRANSFER_CLASS_2"/>
    <property type="match status" value="1"/>
</dbReference>
<dbReference type="InterPro" id="IPR004723">
    <property type="entry name" value="AONS_Archaea/Proteobacteria"/>
</dbReference>
<dbReference type="Proteomes" id="UP001177160">
    <property type="component" value="Unassembled WGS sequence"/>
</dbReference>
<dbReference type="CDD" id="cd06454">
    <property type="entry name" value="KBL_like"/>
    <property type="match status" value="1"/>
</dbReference>
<dbReference type="EMBL" id="JAOVQM010000015">
    <property type="protein sequence ID" value="MCV2232891.1"/>
    <property type="molecule type" value="Genomic_DNA"/>
</dbReference>
<evidence type="ECO:0000256" key="9">
    <source>
        <dbReference type="ARBA" id="ARBA00047715"/>
    </source>
</evidence>
<dbReference type="NCBIfam" id="NF005394">
    <property type="entry name" value="PRK06939.1"/>
    <property type="match status" value="1"/>
</dbReference>
<accession>A0ABT2Y825</accession>
<dbReference type="NCBIfam" id="TIGR01825">
    <property type="entry name" value="gly_Cac_T_rel"/>
    <property type="match status" value="1"/>
</dbReference>
<comment type="cofactor">
    <cofactor evidence="1 10">
        <name>pyridoxal 5'-phosphate</name>
        <dbReference type="ChEBI" id="CHEBI:597326"/>
    </cofactor>
</comment>
<evidence type="ECO:0000313" key="13">
    <source>
        <dbReference type="Proteomes" id="UP001177160"/>
    </source>
</evidence>
<dbReference type="Gene3D" id="3.90.1150.10">
    <property type="entry name" value="Aspartate Aminotransferase, domain 1"/>
    <property type="match status" value="1"/>
</dbReference>
<dbReference type="InterPro" id="IPR015421">
    <property type="entry name" value="PyrdxlP-dep_Trfase_major"/>
</dbReference>
<evidence type="ECO:0000256" key="2">
    <source>
        <dbReference type="ARBA" id="ARBA00004746"/>
    </source>
</evidence>
<comment type="function">
    <text evidence="10">Catalyzes the decarboxylative condensation of pimeloyl-[acyl-carrier protein] and L-alanine to produce 8-amino-7-oxononanoate (AON), [acyl-carrier protein], and carbon dioxide.</text>
</comment>
<reference evidence="12" key="1">
    <citation type="submission" date="2022-09" db="EMBL/GenBank/DDBJ databases">
        <title>Novel Mycoplasma species identified in domestic and wild animals.</title>
        <authorList>
            <person name="Volokhov D.V."/>
            <person name="Furtak V.A."/>
            <person name="Zagorodnyaya T.A."/>
        </authorList>
    </citation>
    <scope>NUCLEOTIDE SEQUENCE</scope>
    <source>
        <strain evidence="12">Oakley</strain>
    </source>
</reference>
<keyword evidence="7 10" id="KW-0663">Pyridoxal phosphate</keyword>
<dbReference type="EC" id="2.3.1.47" evidence="10"/>
<keyword evidence="6" id="KW-0093">Biotin biosynthesis</keyword>
<feature type="domain" description="Aminotransferase class I/classII large" evidence="11">
    <location>
        <begin position="36"/>
        <end position="379"/>
    </location>
</feature>
<dbReference type="InterPro" id="IPR050087">
    <property type="entry name" value="AON_synthase_class-II"/>
</dbReference>
<comment type="subunit">
    <text evidence="4 10">Homodimer.</text>
</comment>
<dbReference type="SUPFAM" id="SSF53383">
    <property type="entry name" value="PLP-dependent transferases"/>
    <property type="match status" value="1"/>
</dbReference>
<evidence type="ECO:0000256" key="5">
    <source>
        <dbReference type="ARBA" id="ARBA00022679"/>
    </source>
</evidence>
<evidence type="ECO:0000256" key="8">
    <source>
        <dbReference type="ARBA" id="ARBA00023315"/>
    </source>
</evidence>
<keyword evidence="5 10" id="KW-0808">Transferase</keyword>
<organism evidence="12 13">
    <name type="scientific">Paracholeplasma manati</name>
    <dbReference type="NCBI Taxonomy" id="591373"/>
    <lineage>
        <taxon>Bacteria</taxon>
        <taxon>Bacillati</taxon>
        <taxon>Mycoplasmatota</taxon>
        <taxon>Mollicutes</taxon>
        <taxon>Acholeplasmatales</taxon>
        <taxon>Acholeplasmataceae</taxon>
        <taxon>Paracholeplasma</taxon>
    </lineage>
</organism>
<dbReference type="GO" id="GO:0008890">
    <property type="term" value="F:glycine C-acetyltransferase activity"/>
    <property type="evidence" value="ECO:0007669"/>
    <property type="project" value="UniProtKB-EC"/>
</dbReference>
<evidence type="ECO:0000256" key="4">
    <source>
        <dbReference type="ARBA" id="ARBA00011738"/>
    </source>
</evidence>
<comment type="catalytic activity">
    <reaction evidence="9 10">
        <text>6-carboxyhexanoyl-[ACP] + L-alanine + H(+) = (8S)-8-amino-7-oxononanoate + holo-[ACP] + CO2</text>
        <dbReference type="Rhea" id="RHEA:42288"/>
        <dbReference type="Rhea" id="RHEA-COMP:9685"/>
        <dbReference type="Rhea" id="RHEA-COMP:9955"/>
        <dbReference type="ChEBI" id="CHEBI:15378"/>
        <dbReference type="ChEBI" id="CHEBI:16526"/>
        <dbReference type="ChEBI" id="CHEBI:57972"/>
        <dbReference type="ChEBI" id="CHEBI:64479"/>
        <dbReference type="ChEBI" id="CHEBI:78846"/>
        <dbReference type="ChEBI" id="CHEBI:149468"/>
        <dbReference type="EC" id="2.3.1.47"/>
    </reaction>
</comment>
<comment type="caution">
    <text evidence="12">The sequence shown here is derived from an EMBL/GenBank/DDBJ whole genome shotgun (WGS) entry which is preliminary data.</text>
</comment>
<dbReference type="PANTHER" id="PTHR13693:SF3">
    <property type="entry name" value="LD36009P"/>
    <property type="match status" value="1"/>
</dbReference>
<evidence type="ECO:0000259" key="11">
    <source>
        <dbReference type="Pfam" id="PF00155"/>
    </source>
</evidence>
<dbReference type="InterPro" id="IPR004839">
    <property type="entry name" value="Aminotransferase_I/II_large"/>
</dbReference>
<dbReference type="NCBIfam" id="TIGR00858">
    <property type="entry name" value="bioF"/>
    <property type="match status" value="1"/>
</dbReference>
<dbReference type="InterPro" id="IPR010962">
    <property type="entry name" value="AONS_Archaea/Firmicutes"/>
</dbReference>
<evidence type="ECO:0000256" key="7">
    <source>
        <dbReference type="ARBA" id="ARBA00022898"/>
    </source>
</evidence>
<evidence type="ECO:0000256" key="1">
    <source>
        <dbReference type="ARBA" id="ARBA00001933"/>
    </source>
</evidence>
<evidence type="ECO:0000313" key="12">
    <source>
        <dbReference type="EMBL" id="MCV2232891.1"/>
    </source>
</evidence>
<dbReference type="InterPro" id="IPR015424">
    <property type="entry name" value="PyrdxlP-dep_Trfase"/>
</dbReference>
<comment type="similarity">
    <text evidence="3 10">Belongs to the class-II pyridoxal-phosphate-dependent aminotransferase family. BioF subfamily.</text>
</comment>
<name>A0ABT2Y825_9MOLU</name>
<dbReference type="InterPro" id="IPR001917">
    <property type="entry name" value="Aminotrans_II_pyridoxalP_BS"/>
</dbReference>
<evidence type="ECO:0000256" key="3">
    <source>
        <dbReference type="ARBA" id="ARBA00010008"/>
    </source>
</evidence>
<sequence length="389" mass="42895">MNFLEEKVNALKEAGIYRELPINDTPIDAIIELNGKKVINLCSNNYLGFANHKRLIEASKKALDQYGVGAGAVRTIVGNMRIHEALEETIAKFKKEEAALVYQSGFLCNLGVIQAVTTEKDLILSDELNHASIIDGVKLSKADKAVYKHSNMADLERLLIEKRSQYEQVLIITDGVFSMDGDLAKLPEIVKLAKQYNALTYVDDAHGSGVLGEHGRGTVDHFHLHGQVDFIIGTLSKAIGVVGGYVCGSKAMKSYLLHRSRPHLFSTSMQPSAAAAIIEAFHMLESSDEYTLKLWDNARYLKSKLQQLGFDIGHSETPITPIMIGDEVKTMAFSKQLLDNGVYVSGIIFPTVSKGKGRIRVMVSALHDKDILDRAVDIIEKTAKSMHIL</sequence>
<dbReference type="RefSeq" id="WP_263609080.1">
    <property type="nucleotide sequence ID" value="NZ_JAOVQM010000015.1"/>
</dbReference>
<keyword evidence="13" id="KW-1185">Reference proteome</keyword>
<dbReference type="Gene3D" id="3.40.640.10">
    <property type="entry name" value="Type I PLP-dependent aspartate aminotransferase-like (Major domain)"/>
    <property type="match status" value="1"/>
</dbReference>
<gene>
    <name evidence="12" type="ORF">N7548_08665</name>
</gene>